<evidence type="ECO:0000313" key="2">
    <source>
        <dbReference type="Proteomes" id="UP000005839"/>
    </source>
</evidence>
<organism evidence="1 2">
    <name type="scientific">Shewanella benthica KT99</name>
    <dbReference type="NCBI Taxonomy" id="314608"/>
    <lineage>
        <taxon>Bacteria</taxon>
        <taxon>Pseudomonadati</taxon>
        <taxon>Pseudomonadota</taxon>
        <taxon>Gammaproteobacteria</taxon>
        <taxon>Alteromonadales</taxon>
        <taxon>Shewanellaceae</taxon>
        <taxon>Shewanella</taxon>
    </lineage>
</organism>
<name>A9D6S0_9GAMM</name>
<dbReference type="AlphaFoldDB" id="A9D6S0"/>
<dbReference type="STRING" id="314608.KT99_20456"/>
<evidence type="ECO:0000313" key="1">
    <source>
        <dbReference type="EMBL" id="EDQ01116.1"/>
    </source>
</evidence>
<sequence>MQKAQTSSEKRPKKIPIKNTKATRINGMIHNIKHKLCEEETMPPKLYHFASNEVKNHPKATTGDTLLFNMLIL</sequence>
<dbReference type="EMBL" id="ABIC01000012">
    <property type="protein sequence ID" value="EDQ01116.1"/>
    <property type="molecule type" value="Genomic_DNA"/>
</dbReference>
<dbReference type="Proteomes" id="UP000005839">
    <property type="component" value="Unassembled WGS sequence"/>
</dbReference>
<gene>
    <name evidence="1" type="ORF">KT99_20456</name>
</gene>
<protein>
    <submittedName>
        <fullName evidence="1">Uncharacterized protein</fullName>
    </submittedName>
</protein>
<comment type="caution">
    <text evidence="1">The sequence shown here is derived from an EMBL/GenBank/DDBJ whole genome shotgun (WGS) entry which is preliminary data.</text>
</comment>
<accession>A9D6S0</accession>
<proteinExistence type="predicted"/>
<keyword evidence="2" id="KW-1185">Reference proteome</keyword>
<reference evidence="1 2" key="1">
    <citation type="submission" date="2007-10" db="EMBL/GenBank/DDBJ databases">
        <authorList>
            <person name="Yayanos A."/>
            <person name="Ferriera S."/>
            <person name="Johnson J."/>
            <person name="Kravitz S."/>
            <person name="Halpern A."/>
            <person name="Remington K."/>
            <person name="Beeson K."/>
            <person name="Tran B."/>
            <person name="Rogers Y.-H."/>
            <person name="Friedman R."/>
            <person name="Venter J.C."/>
        </authorList>
    </citation>
    <scope>NUCLEOTIDE SEQUENCE [LARGE SCALE GENOMIC DNA]</scope>
    <source>
        <strain evidence="1 2">KT99</strain>
    </source>
</reference>